<dbReference type="GO" id="GO:0043161">
    <property type="term" value="P:proteasome-mediated ubiquitin-dependent protein catabolic process"/>
    <property type="evidence" value="ECO:0007669"/>
    <property type="project" value="InterPro"/>
</dbReference>
<dbReference type="InterPro" id="IPR016050">
    <property type="entry name" value="Proteasome_bsu_CS"/>
</dbReference>
<dbReference type="PANTHER" id="PTHR32194">
    <property type="entry name" value="METALLOPROTEASE TLDD"/>
    <property type="match status" value="1"/>
</dbReference>
<comment type="function">
    <text evidence="4">Component of the proteasome, a multicatalytic proteinase complex which is characterized by its ability to cleave peptides with Arg, Phe, Tyr, Leu, and Glu adjacent to the leaving group at neutral or slightly basic pH. The proteasome has an ATP-dependent proteolytic activity.</text>
</comment>
<dbReference type="SUPFAM" id="SSF56235">
    <property type="entry name" value="N-terminal nucleophile aminohydrolases (Ntn hydrolases)"/>
    <property type="match status" value="1"/>
</dbReference>
<name>A0A813Y115_9BILA</name>
<dbReference type="GO" id="GO:0005634">
    <property type="term" value="C:nucleus"/>
    <property type="evidence" value="ECO:0007669"/>
    <property type="project" value="UniProtKB-SubCell"/>
</dbReference>
<dbReference type="CDD" id="cd03759">
    <property type="entry name" value="proteasome_beta_type_3"/>
    <property type="match status" value="1"/>
</dbReference>
<dbReference type="OrthoDB" id="204949at2759"/>
<proteinExistence type="inferred from homology"/>
<evidence type="ECO:0000256" key="3">
    <source>
        <dbReference type="ARBA" id="ARBA00023242"/>
    </source>
</evidence>
<dbReference type="InterPro" id="IPR001353">
    <property type="entry name" value="Proteasome_sua/b"/>
</dbReference>
<dbReference type="Gene3D" id="3.60.20.10">
    <property type="entry name" value="Glutamine Phosphoribosylpyrophosphate, subunit 1, domain 1"/>
    <property type="match status" value="1"/>
</dbReference>
<dbReference type="InterPro" id="IPR023333">
    <property type="entry name" value="Proteasome_suB-type"/>
</dbReference>
<sequence>MSIMSYNGGTVVAMAGKECVAIASDKRFGIQYSTVSMDYPKVFEMGPHLFLGLAGLATDVQTVSQRLKFRLNLYELQENRHIKPKTFSSMVSNLLYERRFGPYFIEPIIAGLDPKTHEPFISVMDLIGQPCISTDFAVIGTANEQLYGMCETLWQPNLEPNDLFETISQALMNAFDRDAYSGWGAVVYIIEKDKVTVKELKTRMD</sequence>
<evidence type="ECO:0000313" key="6">
    <source>
        <dbReference type="Proteomes" id="UP000663879"/>
    </source>
</evidence>
<dbReference type="GO" id="GO:0005737">
    <property type="term" value="C:cytoplasm"/>
    <property type="evidence" value="ECO:0007669"/>
    <property type="project" value="UniProtKB-SubCell"/>
</dbReference>
<dbReference type="FunFam" id="3.60.20.10:FF:000003">
    <property type="entry name" value="Proteasome subunit beta type-3"/>
    <property type="match status" value="1"/>
</dbReference>
<dbReference type="EMBL" id="CAJNOC010001606">
    <property type="protein sequence ID" value="CAF0878022.1"/>
    <property type="molecule type" value="Genomic_DNA"/>
</dbReference>
<accession>A0A813Y115</accession>
<comment type="subunit">
    <text evidence="4">Component of the proteasome complex.</text>
</comment>
<comment type="caution">
    <text evidence="5">The sequence shown here is derived from an EMBL/GenBank/DDBJ whole genome shotgun (WGS) entry which is preliminary data.</text>
</comment>
<protein>
    <recommendedName>
        <fullName evidence="4">Proteasome subunit beta</fullName>
    </recommendedName>
</protein>
<gene>
    <name evidence="5" type="ORF">OXX778_LOCUS10270</name>
</gene>
<reference evidence="5" key="1">
    <citation type="submission" date="2021-02" db="EMBL/GenBank/DDBJ databases">
        <authorList>
            <person name="Nowell W R."/>
        </authorList>
    </citation>
    <scope>NUCLEOTIDE SEQUENCE</scope>
    <source>
        <strain evidence="5">Ploen Becks lab</strain>
    </source>
</reference>
<evidence type="ECO:0000256" key="2">
    <source>
        <dbReference type="ARBA" id="ARBA00022942"/>
    </source>
</evidence>
<comment type="subcellular location">
    <subcellularLocation>
        <location evidence="4">Cytoplasm</location>
    </subcellularLocation>
    <subcellularLocation>
        <location evidence="4">Nucleus</location>
    </subcellularLocation>
</comment>
<dbReference type="Proteomes" id="UP000663879">
    <property type="component" value="Unassembled WGS sequence"/>
</dbReference>
<dbReference type="PANTHER" id="PTHR32194:SF10">
    <property type="entry name" value="PROTEASOME SUBUNIT BETA TYPE-3"/>
    <property type="match status" value="1"/>
</dbReference>
<organism evidence="5 6">
    <name type="scientific">Brachionus calyciflorus</name>
    <dbReference type="NCBI Taxonomy" id="104777"/>
    <lineage>
        <taxon>Eukaryota</taxon>
        <taxon>Metazoa</taxon>
        <taxon>Spiralia</taxon>
        <taxon>Gnathifera</taxon>
        <taxon>Rotifera</taxon>
        <taxon>Eurotatoria</taxon>
        <taxon>Monogononta</taxon>
        <taxon>Pseudotrocha</taxon>
        <taxon>Ploima</taxon>
        <taxon>Brachionidae</taxon>
        <taxon>Brachionus</taxon>
    </lineage>
</organism>
<dbReference type="PROSITE" id="PS51476">
    <property type="entry name" value="PROTEASOME_BETA_2"/>
    <property type="match status" value="1"/>
</dbReference>
<dbReference type="InterPro" id="IPR033811">
    <property type="entry name" value="Proteasome_beta_3"/>
</dbReference>
<evidence type="ECO:0000313" key="5">
    <source>
        <dbReference type="EMBL" id="CAF0878022.1"/>
    </source>
</evidence>
<keyword evidence="6" id="KW-1185">Reference proteome</keyword>
<evidence type="ECO:0000256" key="4">
    <source>
        <dbReference type="RuleBase" id="RU004203"/>
    </source>
</evidence>
<dbReference type="InterPro" id="IPR029055">
    <property type="entry name" value="Ntn_hydrolases_N"/>
</dbReference>
<dbReference type="AlphaFoldDB" id="A0A813Y115"/>
<keyword evidence="1 4" id="KW-0963">Cytoplasm</keyword>
<comment type="similarity">
    <text evidence="4">Belongs to the peptidase T1B family.</text>
</comment>
<evidence type="ECO:0000256" key="1">
    <source>
        <dbReference type="ARBA" id="ARBA00022490"/>
    </source>
</evidence>
<dbReference type="PROSITE" id="PS00854">
    <property type="entry name" value="PROTEASOME_BETA_1"/>
    <property type="match status" value="1"/>
</dbReference>
<keyword evidence="3 4" id="KW-0539">Nucleus</keyword>
<dbReference type="Pfam" id="PF00227">
    <property type="entry name" value="Proteasome"/>
    <property type="match status" value="1"/>
</dbReference>
<keyword evidence="2 4" id="KW-0647">Proteasome</keyword>
<dbReference type="GO" id="GO:0019774">
    <property type="term" value="C:proteasome core complex, beta-subunit complex"/>
    <property type="evidence" value="ECO:0007669"/>
    <property type="project" value="InterPro"/>
</dbReference>